<dbReference type="STRING" id="361077.A0A151ZIJ8"/>
<comment type="caution">
    <text evidence="3">The sequence shown here is derived from an EMBL/GenBank/DDBJ whole genome shotgun (WGS) entry which is preliminary data.</text>
</comment>
<dbReference type="InterPro" id="IPR002710">
    <property type="entry name" value="Dilute_dom"/>
</dbReference>
<dbReference type="Pfam" id="PF20662">
    <property type="entry name" value="COG4_C"/>
    <property type="match status" value="1"/>
</dbReference>
<dbReference type="PANTHER" id="PTHR24016:SF20">
    <property type="entry name" value="CONSERVED OLIGOMERIC GOLGI COMPLEX SUBUNIT 4"/>
    <property type="match status" value="1"/>
</dbReference>
<dbReference type="SMART" id="SM01132">
    <property type="entry name" value="DIL"/>
    <property type="match status" value="1"/>
</dbReference>
<gene>
    <name evidence="3" type="ORF">DLAC_05186</name>
</gene>
<name>A0A151ZIJ8_TIELA</name>
<reference evidence="3 4" key="1">
    <citation type="submission" date="2015-12" db="EMBL/GenBank/DDBJ databases">
        <title>Dictyostelia acquired genes for synthesis and detection of signals that induce cell-type specialization by lateral gene transfer from prokaryotes.</title>
        <authorList>
            <person name="Gloeckner G."/>
            <person name="Schaap P."/>
        </authorList>
    </citation>
    <scope>NUCLEOTIDE SEQUENCE [LARGE SCALE GENOMIC DNA]</scope>
    <source>
        <strain evidence="3 4">TK</strain>
    </source>
</reference>
<proteinExistence type="predicted"/>
<dbReference type="InterPro" id="IPR048682">
    <property type="entry name" value="COG4"/>
</dbReference>
<dbReference type="OMA" id="CNITTEQ"/>
<dbReference type="AlphaFoldDB" id="A0A151ZIJ8"/>
<evidence type="ECO:0000259" key="2">
    <source>
        <dbReference type="SMART" id="SM01132"/>
    </source>
</evidence>
<sequence>MNFLNFFKRIEIKDEKNNDSSPVVQNNNNNSKDNNNDDVDTELNLYLESRKLSSSTQNDLDVLMLKINDKIIKNDVSQAYQLLKQFVYIVYEPLCRPPVDRGTTYNQLSERYHIPSINKLEELYQTARMKSEEIIRINNEQSLVEISMIISILQQIKYLLLNRTRISSENSVVTVLSQLEDDGLTLFTQYLRKQVLESLGPMIQDLIKLNQQLSAKDIKTNCKSLENCCQTLKKLLNQVAHNITHAMELSNDHWKWNDLLLQKYKVQLKQWNSPDLLMPIHNQSAFYIDQIYKILQERIQDKRMINDLSDACFQFETIIQNHQYSPQWLDSIKHLFSLDEMLNYLAISSEISNKYIRFIQDQSEHTKPIPELNNMKGKIEEIMTIYVELEVNYFQLSFSLAIYRDNLRKIVYTLKNPQITTQDLLQLTSLASGTGNNITSPKLTAGHTITSPNSIGQPPGSRINFKISSMLDDIFFVFRKVIQRSIQSLNTSTACSIINQSCSTFELNFLPFIESLLQFTFQGDFDEKRDIFLIILNDLKTTQLYLQKILEQLTEQSIQKFKNENDQKMISICLGGDNFTSISKKIDQLLHTNLEKLLKILSTVINQYLWPIRRISFELKDTDFEIYEINDPFVLDFISNMVQLLEPYKKNLLNQNLDELIHLIANHIAIILEEHIMQSFFNQLGGIHLSKDLRKIIEFLCTLTTEQNVRHKFTKLTQISHILTFDQVNDVMDYWDLKEYNWKLNPLQIKQVLGRRTDFPKNLIHNLKLIETPVNNNNNNNNVQQQQQQSKR</sequence>
<dbReference type="InterPro" id="IPR013167">
    <property type="entry name" value="COG4_M"/>
</dbReference>
<feature type="domain" description="Dilute" evidence="2">
    <location>
        <begin position="659"/>
        <end position="759"/>
    </location>
</feature>
<dbReference type="PANTHER" id="PTHR24016">
    <property type="entry name" value="CONSERVED OLIGOMERIC GOLGI COMPLEX SUBUNIT 4"/>
    <property type="match status" value="1"/>
</dbReference>
<dbReference type="Proteomes" id="UP000076078">
    <property type="component" value="Unassembled WGS sequence"/>
</dbReference>
<protein>
    <recommendedName>
        <fullName evidence="2">Dilute domain-containing protein</fullName>
    </recommendedName>
</protein>
<evidence type="ECO:0000313" key="4">
    <source>
        <dbReference type="Proteomes" id="UP000076078"/>
    </source>
</evidence>
<dbReference type="Gene3D" id="1.10.287.1060">
    <property type="entry name" value="ESAT-6-like"/>
    <property type="match status" value="1"/>
</dbReference>
<dbReference type="InParanoid" id="A0A151ZIJ8"/>
<dbReference type="EMBL" id="LODT01000025">
    <property type="protein sequence ID" value="KYQ93793.1"/>
    <property type="molecule type" value="Genomic_DNA"/>
</dbReference>
<dbReference type="OrthoDB" id="47059at2759"/>
<organism evidence="3 4">
    <name type="scientific">Tieghemostelium lacteum</name>
    <name type="common">Slime mold</name>
    <name type="synonym">Dictyostelium lacteum</name>
    <dbReference type="NCBI Taxonomy" id="361077"/>
    <lineage>
        <taxon>Eukaryota</taxon>
        <taxon>Amoebozoa</taxon>
        <taxon>Evosea</taxon>
        <taxon>Eumycetozoa</taxon>
        <taxon>Dictyostelia</taxon>
        <taxon>Dictyosteliales</taxon>
        <taxon>Raperosteliaceae</taxon>
        <taxon>Tieghemostelium</taxon>
    </lineage>
</organism>
<dbReference type="Gene3D" id="1.20.58.1970">
    <property type="match status" value="1"/>
</dbReference>
<feature type="region of interest" description="Disordered" evidence="1">
    <location>
        <begin position="17"/>
        <end position="39"/>
    </location>
</feature>
<evidence type="ECO:0000313" key="3">
    <source>
        <dbReference type="EMBL" id="KYQ93793.1"/>
    </source>
</evidence>
<feature type="compositionally biased region" description="Low complexity" evidence="1">
    <location>
        <begin position="19"/>
        <end position="33"/>
    </location>
</feature>
<dbReference type="FunCoup" id="A0A151ZIJ8">
    <property type="interactions" value="3"/>
</dbReference>
<accession>A0A151ZIJ8</accession>
<dbReference type="InterPro" id="IPR048684">
    <property type="entry name" value="COG4_C"/>
</dbReference>
<dbReference type="Pfam" id="PF08318">
    <property type="entry name" value="COG4_m"/>
    <property type="match status" value="1"/>
</dbReference>
<keyword evidence="4" id="KW-1185">Reference proteome</keyword>
<evidence type="ECO:0000256" key="1">
    <source>
        <dbReference type="SAM" id="MobiDB-lite"/>
    </source>
</evidence>